<dbReference type="GO" id="GO:0016042">
    <property type="term" value="P:lipid catabolic process"/>
    <property type="evidence" value="ECO:0007669"/>
    <property type="project" value="UniProtKB-UniRule"/>
</dbReference>
<evidence type="ECO:0000256" key="2">
    <source>
        <dbReference type="ARBA" id="ARBA00007221"/>
    </source>
</evidence>
<keyword evidence="7 14" id="KW-0427">LDL</keyword>
<evidence type="ECO:0000256" key="1">
    <source>
        <dbReference type="ARBA" id="ARBA00004613"/>
    </source>
</evidence>
<keyword evidence="16" id="KW-1185">Reference proteome</keyword>
<dbReference type="Proteomes" id="UP001591681">
    <property type="component" value="Unassembled WGS sequence"/>
</dbReference>
<evidence type="ECO:0000313" key="16">
    <source>
        <dbReference type="Proteomes" id="UP001591681"/>
    </source>
</evidence>
<accession>A0ABD1JAS6</accession>
<protein>
    <recommendedName>
        <fullName evidence="3 14">Apolipoprotein C-II</fullName>
        <shortName evidence="14">Apo-CII</shortName>
        <shortName evidence="14">ApoC-II</shortName>
    </recommendedName>
    <alternativeName>
        <fullName evidence="13 14">Apolipoprotein C2</fullName>
    </alternativeName>
</protein>
<evidence type="ECO:0000256" key="7">
    <source>
        <dbReference type="ARBA" id="ARBA00022710"/>
    </source>
</evidence>
<name>A0ABD1JAS6_9TELE</name>
<dbReference type="GO" id="GO:0042627">
    <property type="term" value="C:chylomicron"/>
    <property type="evidence" value="ECO:0007669"/>
    <property type="project" value="UniProtKB-UniRule"/>
</dbReference>
<gene>
    <name evidence="15" type="ORF">ACEWY4_019792</name>
</gene>
<dbReference type="Gene3D" id="1.10.1440.10">
    <property type="entry name" value="Apolipoprotein C-II"/>
    <property type="match status" value="1"/>
</dbReference>
<keyword evidence="6 14" id="KW-0964">Secreted</keyword>
<evidence type="ECO:0000256" key="13">
    <source>
        <dbReference type="ARBA" id="ARBA00031176"/>
    </source>
</evidence>
<comment type="similarity">
    <text evidence="2 14">Belongs to the apolipoprotein C2 family.</text>
</comment>
<dbReference type="EMBL" id="JBHFQA010000017">
    <property type="protein sequence ID" value="KAL2084274.1"/>
    <property type="molecule type" value="Genomic_DNA"/>
</dbReference>
<evidence type="ECO:0000256" key="4">
    <source>
        <dbReference type="ARBA" id="ARBA00022448"/>
    </source>
</evidence>
<sequence>MWTRLRTASGQRSALLIHSDLKAAKITMRTFLVFAVLIALLAVGAESFRLPRDAEEEGTVTRVLDSVKSYYDQAVTKASEYLESIKGLKLEEKAKNLFDETTTAVKTYAIIFQDQAMHMFQSH</sequence>
<evidence type="ECO:0000256" key="11">
    <source>
        <dbReference type="ARBA" id="ARBA00023098"/>
    </source>
</evidence>
<keyword evidence="12 14" id="KW-0850">VLDL</keyword>
<dbReference type="Pfam" id="PF05355">
    <property type="entry name" value="Apo-CII"/>
    <property type="match status" value="1"/>
</dbReference>
<keyword evidence="10 14" id="KW-0445">Lipid transport</keyword>
<evidence type="ECO:0000256" key="8">
    <source>
        <dbReference type="ARBA" id="ARBA00022850"/>
    </source>
</evidence>
<keyword evidence="8 14" id="KW-0345">HDL</keyword>
<evidence type="ECO:0000256" key="5">
    <source>
        <dbReference type="ARBA" id="ARBA00022513"/>
    </source>
</evidence>
<dbReference type="GO" id="GO:0034361">
    <property type="term" value="C:very-low-density lipoprotein particle"/>
    <property type="evidence" value="ECO:0007669"/>
    <property type="project" value="UniProtKB-UniRule"/>
</dbReference>
<evidence type="ECO:0000256" key="3">
    <source>
        <dbReference type="ARBA" id="ARBA00013947"/>
    </source>
</evidence>
<evidence type="ECO:0000256" key="9">
    <source>
        <dbReference type="ARBA" id="ARBA00022963"/>
    </source>
</evidence>
<evidence type="ECO:0000256" key="14">
    <source>
        <dbReference type="RuleBase" id="RU368054"/>
    </source>
</evidence>
<keyword evidence="4 14" id="KW-0813">Transport</keyword>
<comment type="caution">
    <text evidence="15">The sequence shown here is derived from an EMBL/GenBank/DDBJ whole genome shotgun (WGS) entry which is preliminary data.</text>
</comment>
<dbReference type="GO" id="GO:0034364">
    <property type="term" value="C:high-density lipoprotein particle"/>
    <property type="evidence" value="ECO:0007669"/>
    <property type="project" value="UniProtKB-KW"/>
</dbReference>
<keyword evidence="9 14" id="KW-0442">Lipid degradation</keyword>
<proteinExistence type="inferred from homology"/>
<reference evidence="15 16" key="1">
    <citation type="submission" date="2024-09" db="EMBL/GenBank/DDBJ databases">
        <title>A chromosome-level genome assembly of Gray's grenadier anchovy, Coilia grayii.</title>
        <authorList>
            <person name="Fu Z."/>
        </authorList>
    </citation>
    <scope>NUCLEOTIDE SEQUENCE [LARGE SCALE GENOMIC DNA]</scope>
    <source>
        <strain evidence="15">G4</strain>
        <tissue evidence="15">Muscle</tissue>
    </source>
</reference>
<dbReference type="AlphaFoldDB" id="A0ABD1JAS6"/>
<keyword evidence="11 14" id="KW-0443">Lipid metabolism</keyword>
<comment type="subcellular location">
    <subcellularLocation>
        <location evidence="1 14">Secreted</location>
    </subcellularLocation>
</comment>
<evidence type="ECO:0000256" key="10">
    <source>
        <dbReference type="ARBA" id="ARBA00023055"/>
    </source>
</evidence>
<keyword evidence="14" id="KW-0732">Signal</keyword>
<dbReference type="PANTHER" id="PTHR16566">
    <property type="entry name" value="APOLIPOPROTEIN C-II"/>
    <property type="match status" value="1"/>
</dbReference>
<dbReference type="GO" id="GO:0034362">
    <property type="term" value="C:low-density lipoprotein particle"/>
    <property type="evidence" value="ECO:0007669"/>
    <property type="project" value="UniProtKB-UniRule"/>
</dbReference>
<evidence type="ECO:0000313" key="15">
    <source>
        <dbReference type="EMBL" id="KAL2084274.1"/>
    </source>
</evidence>
<evidence type="ECO:0000256" key="6">
    <source>
        <dbReference type="ARBA" id="ARBA00022525"/>
    </source>
</evidence>
<dbReference type="InterPro" id="IPR023121">
    <property type="entry name" value="ApoC-II_dom_sf"/>
</dbReference>
<comment type="function">
    <text evidence="14">Component of chylomicrons, very low-density lipoproteins (VLDL), low-density lipoproteins (LDL), and high-density lipoproteins (HDL) in plasma. Plays an important role in lipoprotein metabolism as an activator of lipoprotein lipase.</text>
</comment>
<keyword evidence="5 14" id="KW-0162">Chylomicron</keyword>
<organism evidence="15 16">
    <name type="scientific">Coilia grayii</name>
    <name type="common">Gray's grenadier anchovy</name>
    <dbReference type="NCBI Taxonomy" id="363190"/>
    <lineage>
        <taxon>Eukaryota</taxon>
        <taxon>Metazoa</taxon>
        <taxon>Chordata</taxon>
        <taxon>Craniata</taxon>
        <taxon>Vertebrata</taxon>
        <taxon>Euteleostomi</taxon>
        <taxon>Actinopterygii</taxon>
        <taxon>Neopterygii</taxon>
        <taxon>Teleostei</taxon>
        <taxon>Clupei</taxon>
        <taxon>Clupeiformes</taxon>
        <taxon>Clupeoidei</taxon>
        <taxon>Engraulidae</taxon>
        <taxon>Coilinae</taxon>
        <taxon>Coilia</taxon>
    </lineage>
</organism>
<dbReference type="GO" id="GO:0006869">
    <property type="term" value="P:lipid transport"/>
    <property type="evidence" value="ECO:0007669"/>
    <property type="project" value="UniProtKB-UniRule"/>
</dbReference>
<evidence type="ECO:0000256" key="12">
    <source>
        <dbReference type="ARBA" id="ARBA00023313"/>
    </source>
</evidence>
<dbReference type="PANTHER" id="PTHR16566:SF0">
    <property type="entry name" value="APOLIPOPROTEIN C-II"/>
    <property type="match status" value="1"/>
</dbReference>
<dbReference type="InterPro" id="IPR008019">
    <property type="entry name" value="Apo-CII"/>
</dbReference>